<evidence type="ECO:0008006" key="3">
    <source>
        <dbReference type="Google" id="ProtNLM"/>
    </source>
</evidence>
<name>A0A1I2A4W3_9BACL</name>
<sequence length="164" mass="19593">MLSPWIVVPAGLRWVVFDMFRMKVSSEHQREYERELEFPVEGLIKLKGSRFKRLLYLLTAEESTRQENSRFLEQHDLHEMLESFIAYAAPTAANDLEKRLELTLRYMQHHFREDIRVNKLAEIAQLHPSYYLQVFKKVMNKTPVGWSAMRREPALIGFRLHRMS</sequence>
<dbReference type="InterPro" id="IPR009057">
    <property type="entry name" value="Homeodomain-like_sf"/>
</dbReference>
<organism evidence="1 2">
    <name type="scientific">Paenibacillus algorifonticola</name>
    <dbReference type="NCBI Taxonomy" id="684063"/>
    <lineage>
        <taxon>Bacteria</taxon>
        <taxon>Bacillati</taxon>
        <taxon>Bacillota</taxon>
        <taxon>Bacilli</taxon>
        <taxon>Bacillales</taxon>
        <taxon>Paenibacillaceae</taxon>
        <taxon>Paenibacillus</taxon>
    </lineage>
</organism>
<dbReference type="RefSeq" id="WP_046230054.1">
    <property type="nucleotide sequence ID" value="NZ_FONN01000002.1"/>
</dbReference>
<dbReference type="OrthoDB" id="2461801at2"/>
<dbReference type="Proteomes" id="UP000183410">
    <property type="component" value="Unassembled WGS sequence"/>
</dbReference>
<reference evidence="2" key="1">
    <citation type="submission" date="2016-10" db="EMBL/GenBank/DDBJ databases">
        <authorList>
            <person name="Varghese N."/>
            <person name="Submissions S."/>
        </authorList>
    </citation>
    <scope>NUCLEOTIDE SEQUENCE [LARGE SCALE GENOMIC DNA]</scope>
    <source>
        <strain evidence="2">CGMCC 1.10223</strain>
    </source>
</reference>
<dbReference type="AlphaFoldDB" id="A0A1I2A4W3"/>
<proteinExistence type="predicted"/>
<evidence type="ECO:0000313" key="2">
    <source>
        <dbReference type="Proteomes" id="UP000183410"/>
    </source>
</evidence>
<protein>
    <recommendedName>
        <fullName evidence="3">Helix-turn-helix domain-containing protein</fullName>
    </recommendedName>
</protein>
<dbReference type="Gene3D" id="1.10.10.60">
    <property type="entry name" value="Homeodomain-like"/>
    <property type="match status" value="1"/>
</dbReference>
<gene>
    <name evidence="1" type="ORF">SAMN04487969_102300</name>
</gene>
<accession>A0A1I2A4W3</accession>
<keyword evidence="2" id="KW-1185">Reference proteome</keyword>
<dbReference type="EMBL" id="FONN01000002">
    <property type="protein sequence ID" value="SFE39075.1"/>
    <property type="molecule type" value="Genomic_DNA"/>
</dbReference>
<dbReference type="SUPFAM" id="SSF46689">
    <property type="entry name" value="Homeodomain-like"/>
    <property type="match status" value="1"/>
</dbReference>
<evidence type="ECO:0000313" key="1">
    <source>
        <dbReference type="EMBL" id="SFE39075.1"/>
    </source>
</evidence>